<evidence type="ECO:0000256" key="1">
    <source>
        <dbReference type="SAM" id="MobiDB-lite"/>
    </source>
</evidence>
<proteinExistence type="predicted"/>
<dbReference type="AlphaFoldDB" id="A0A5N5XA11"/>
<dbReference type="EMBL" id="ML732167">
    <property type="protein sequence ID" value="KAB8077559.1"/>
    <property type="molecule type" value="Genomic_DNA"/>
</dbReference>
<evidence type="ECO:0000313" key="2">
    <source>
        <dbReference type="EMBL" id="KAB8077559.1"/>
    </source>
</evidence>
<dbReference type="OrthoDB" id="2571985at2759"/>
<dbReference type="CDD" id="cd12148">
    <property type="entry name" value="fungal_TF_MHR"/>
    <property type="match status" value="1"/>
</dbReference>
<gene>
    <name evidence="2" type="ORF">BDV29DRAFT_153622</name>
</gene>
<feature type="region of interest" description="Disordered" evidence="1">
    <location>
        <begin position="1"/>
        <end position="29"/>
    </location>
</feature>
<keyword evidence="3" id="KW-1185">Reference proteome</keyword>
<accession>A0A5N5XA11</accession>
<sequence length="108" mass="12291">MKQLDHYQASLPPLKTNRNITHGPDGEDDDVAKIPVMVALAQIMSEASHQLYHSPKRPMNEMSKVAMSLGHKLEEWKFNIPPYLNVDVASLNDPEWAFKQKLVLRLSV</sequence>
<name>A0A5N5XA11_9EURO</name>
<dbReference type="Proteomes" id="UP000326565">
    <property type="component" value="Unassembled WGS sequence"/>
</dbReference>
<evidence type="ECO:0000313" key="3">
    <source>
        <dbReference type="Proteomes" id="UP000326565"/>
    </source>
</evidence>
<protein>
    <submittedName>
        <fullName evidence="2">Uncharacterized protein</fullName>
    </submittedName>
</protein>
<organism evidence="2 3">
    <name type="scientific">Aspergillus leporis</name>
    <dbReference type="NCBI Taxonomy" id="41062"/>
    <lineage>
        <taxon>Eukaryota</taxon>
        <taxon>Fungi</taxon>
        <taxon>Dikarya</taxon>
        <taxon>Ascomycota</taxon>
        <taxon>Pezizomycotina</taxon>
        <taxon>Eurotiomycetes</taxon>
        <taxon>Eurotiomycetidae</taxon>
        <taxon>Eurotiales</taxon>
        <taxon>Aspergillaceae</taxon>
        <taxon>Aspergillus</taxon>
        <taxon>Aspergillus subgen. Circumdati</taxon>
    </lineage>
</organism>
<reference evidence="2 3" key="1">
    <citation type="submission" date="2019-04" db="EMBL/GenBank/DDBJ databases">
        <title>Friends and foes A comparative genomics study of 23 Aspergillus species from section Flavi.</title>
        <authorList>
            <consortium name="DOE Joint Genome Institute"/>
            <person name="Kjaerbolling I."/>
            <person name="Vesth T."/>
            <person name="Frisvad J.C."/>
            <person name="Nybo J.L."/>
            <person name="Theobald S."/>
            <person name="Kildgaard S."/>
            <person name="Isbrandt T."/>
            <person name="Kuo A."/>
            <person name="Sato A."/>
            <person name="Lyhne E.K."/>
            <person name="Kogle M.E."/>
            <person name="Wiebenga A."/>
            <person name="Kun R.S."/>
            <person name="Lubbers R.J."/>
            <person name="Makela M.R."/>
            <person name="Barry K."/>
            <person name="Chovatia M."/>
            <person name="Clum A."/>
            <person name="Daum C."/>
            <person name="Haridas S."/>
            <person name="He G."/>
            <person name="LaButti K."/>
            <person name="Lipzen A."/>
            <person name="Mondo S."/>
            <person name="Riley R."/>
            <person name="Salamov A."/>
            <person name="Simmons B.A."/>
            <person name="Magnuson J.K."/>
            <person name="Henrissat B."/>
            <person name="Mortensen U.H."/>
            <person name="Larsen T.O."/>
            <person name="Devries R.P."/>
            <person name="Grigoriev I.V."/>
            <person name="Machida M."/>
            <person name="Baker S.E."/>
            <person name="Andersen M.R."/>
        </authorList>
    </citation>
    <scope>NUCLEOTIDE SEQUENCE [LARGE SCALE GENOMIC DNA]</scope>
    <source>
        <strain evidence="2 3">CBS 151.66</strain>
    </source>
</reference>